<accession>A0A2W5KKG8</accession>
<dbReference type="InterPro" id="IPR025459">
    <property type="entry name" value="DUF4279"/>
</dbReference>
<feature type="region of interest" description="Disordered" evidence="1">
    <location>
        <begin position="32"/>
        <end position="62"/>
    </location>
</feature>
<dbReference type="EMBL" id="QFPN01000004">
    <property type="protein sequence ID" value="PZQ15968.1"/>
    <property type="molecule type" value="Genomic_DNA"/>
</dbReference>
<sequence>MPGLQETSAAVRIAGHDLEPTEITTLLGCMPTMSQRKGDERRSSSPHRIIARTGPGISPPKIGRQAIWRRRSWNCCRR</sequence>
<reference evidence="2 3" key="1">
    <citation type="submission" date="2017-08" db="EMBL/GenBank/DDBJ databases">
        <title>Infants hospitalized years apart are colonized by the same room-sourced microbial strains.</title>
        <authorList>
            <person name="Brooks B."/>
            <person name="Olm M.R."/>
            <person name="Firek B.A."/>
            <person name="Baker R."/>
            <person name="Thomas B.C."/>
            <person name="Morowitz M.J."/>
            <person name="Banfield J.F."/>
        </authorList>
    </citation>
    <scope>NUCLEOTIDE SEQUENCE [LARGE SCALE GENOMIC DNA]</scope>
    <source>
        <strain evidence="2">S2_005_003_R2_43</strain>
    </source>
</reference>
<evidence type="ECO:0000256" key="1">
    <source>
        <dbReference type="SAM" id="MobiDB-lite"/>
    </source>
</evidence>
<dbReference type="Proteomes" id="UP000249577">
    <property type="component" value="Unassembled WGS sequence"/>
</dbReference>
<gene>
    <name evidence="2" type="ORF">DI565_09135</name>
</gene>
<dbReference type="AlphaFoldDB" id="A0A2W5KKG8"/>
<comment type="caution">
    <text evidence="2">The sequence shown here is derived from an EMBL/GenBank/DDBJ whole genome shotgun (WGS) entry which is preliminary data.</text>
</comment>
<dbReference type="Pfam" id="PF14106">
    <property type="entry name" value="DUF4279"/>
    <property type="match status" value="1"/>
</dbReference>
<organism evidence="2 3">
    <name type="scientific">Ancylobacter novellus</name>
    <name type="common">Thiobacillus novellus</name>
    <dbReference type="NCBI Taxonomy" id="921"/>
    <lineage>
        <taxon>Bacteria</taxon>
        <taxon>Pseudomonadati</taxon>
        <taxon>Pseudomonadota</taxon>
        <taxon>Alphaproteobacteria</taxon>
        <taxon>Hyphomicrobiales</taxon>
        <taxon>Xanthobacteraceae</taxon>
        <taxon>Ancylobacter</taxon>
    </lineage>
</organism>
<protein>
    <submittedName>
        <fullName evidence="2">Uncharacterized protein</fullName>
    </submittedName>
</protein>
<name>A0A2W5KKG8_ANCNO</name>
<evidence type="ECO:0000313" key="2">
    <source>
        <dbReference type="EMBL" id="PZQ15968.1"/>
    </source>
</evidence>
<proteinExistence type="predicted"/>
<evidence type="ECO:0000313" key="3">
    <source>
        <dbReference type="Proteomes" id="UP000249577"/>
    </source>
</evidence>